<name>A0ABP8JYS3_9ACTN</name>
<dbReference type="RefSeq" id="WP_344998038.1">
    <property type="nucleotide sequence ID" value="NZ_BAABFR010000057.1"/>
</dbReference>
<dbReference type="Proteomes" id="UP001500635">
    <property type="component" value="Unassembled WGS sequence"/>
</dbReference>
<dbReference type="EMBL" id="BAABFR010000057">
    <property type="protein sequence ID" value="GAA4397686.1"/>
    <property type="molecule type" value="Genomic_DNA"/>
</dbReference>
<dbReference type="InterPro" id="IPR001375">
    <property type="entry name" value="Peptidase_S9_cat"/>
</dbReference>
<dbReference type="Gene3D" id="3.40.50.1820">
    <property type="entry name" value="alpha/beta hydrolase"/>
    <property type="match status" value="2"/>
</dbReference>
<dbReference type="PANTHER" id="PTHR34853">
    <property type="match status" value="1"/>
</dbReference>
<feature type="chain" id="PRO_5045359656" evidence="1">
    <location>
        <begin position="21"/>
        <end position="391"/>
    </location>
</feature>
<dbReference type="Pfam" id="PF00326">
    <property type="entry name" value="Peptidase_S9"/>
    <property type="match status" value="1"/>
</dbReference>
<dbReference type="InterPro" id="IPR029058">
    <property type="entry name" value="AB_hydrolase_fold"/>
</dbReference>
<feature type="signal peptide" evidence="1">
    <location>
        <begin position="1"/>
        <end position="20"/>
    </location>
</feature>
<dbReference type="InterPro" id="IPR005152">
    <property type="entry name" value="Lipase_secreted"/>
</dbReference>
<gene>
    <name evidence="3" type="ORF">GCM10023147_33240</name>
</gene>
<comment type="caution">
    <text evidence="3">The sequence shown here is derived from an EMBL/GenBank/DDBJ whole genome shotgun (WGS) entry which is preliminary data.</text>
</comment>
<keyword evidence="1" id="KW-0732">Signal</keyword>
<evidence type="ECO:0000313" key="4">
    <source>
        <dbReference type="Proteomes" id="UP001500635"/>
    </source>
</evidence>
<keyword evidence="4" id="KW-1185">Reference proteome</keyword>
<evidence type="ECO:0000256" key="1">
    <source>
        <dbReference type="SAM" id="SignalP"/>
    </source>
</evidence>
<dbReference type="PIRSF" id="PIRSF029171">
    <property type="entry name" value="Esterase_LipA"/>
    <property type="match status" value="1"/>
</dbReference>
<organism evidence="3 4">
    <name type="scientific">Tsukamurella soli</name>
    <dbReference type="NCBI Taxonomy" id="644556"/>
    <lineage>
        <taxon>Bacteria</taxon>
        <taxon>Bacillati</taxon>
        <taxon>Actinomycetota</taxon>
        <taxon>Actinomycetes</taxon>
        <taxon>Mycobacteriales</taxon>
        <taxon>Tsukamurellaceae</taxon>
        <taxon>Tsukamurella</taxon>
    </lineage>
</organism>
<dbReference type="SUPFAM" id="SSF53474">
    <property type="entry name" value="alpha/beta-Hydrolases"/>
    <property type="match status" value="1"/>
</dbReference>
<reference evidence="4" key="1">
    <citation type="journal article" date="2019" name="Int. J. Syst. Evol. Microbiol.">
        <title>The Global Catalogue of Microorganisms (GCM) 10K type strain sequencing project: providing services to taxonomists for standard genome sequencing and annotation.</title>
        <authorList>
            <consortium name="The Broad Institute Genomics Platform"/>
            <consortium name="The Broad Institute Genome Sequencing Center for Infectious Disease"/>
            <person name="Wu L."/>
            <person name="Ma J."/>
        </authorList>
    </citation>
    <scope>NUCLEOTIDE SEQUENCE [LARGE SCALE GENOMIC DNA]</scope>
    <source>
        <strain evidence="4">JCM 17688</strain>
    </source>
</reference>
<proteinExistence type="predicted"/>
<dbReference type="PANTHER" id="PTHR34853:SF1">
    <property type="entry name" value="LIPASE 5"/>
    <property type="match status" value="1"/>
</dbReference>
<protein>
    <submittedName>
        <fullName evidence="3">Prolyl oligopeptidase family serine peptidase</fullName>
    </submittedName>
</protein>
<sequence length="391" mass="40195">MRVGVVVASATVLAVAPAAAAPDWSALNATHYSGSVPAEGGMLVQSAPLASSLSVPGAGRAYRILYSTTNQHDAPAVSTAAVFVPKGRPPAGGWPVIAWAHGTVGLGDDCAPSANPRSERDKEYLSHWLDLGYVIVATDYAGLGTPGLMSYLDSVPTAHYVVDSVVAVHKLPALQAELNKKWAIVGQSQGGGAAVNSAAHATAFSAGSGLDYRGVIATGTPYGLETMIDEAGPDTTLPAVTPPVANAYAAYILAGFSEANPQIDVASALTPVGKQAAKEAATMCLHPLTDALARYKPTEFFAKKLGDVPGLPQAMAAYMGTPTSGYDRPVFLGVGLEDTDVPPQCSEALAKAMKANGVDVQLHEYPKADHSGAVIASMRDSTPFLQKIMAG</sequence>
<feature type="domain" description="Peptidase S9 prolyl oligopeptidase catalytic" evidence="2">
    <location>
        <begin position="326"/>
        <end position="373"/>
    </location>
</feature>
<evidence type="ECO:0000259" key="2">
    <source>
        <dbReference type="Pfam" id="PF00326"/>
    </source>
</evidence>
<accession>A0ABP8JYS3</accession>
<evidence type="ECO:0000313" key="3">
    <source>
        <dbReference type="EMBL" id="GAA4397686.1"/>
    </source>
</evidence>